<keyword evidence="4" id="KW-0238">DNA-binding</keyword>
<keyword evidence="2" id="KW-0217">Developmental protein</keyword>
<dbReference type="CDD" id="cd00167">
    <property type="entry name" value="SANT"/>
    <property type="match status" value="2"/>
</dbReference>
<dbReference type="InterPro" id="IPR017884">
    <property type="entry name" value="SANT_dom"/>
</dbReference>
<evidence type="ECO:0000256" key="1">
    <source>
        <dbReference type="ARBA" id="ARBA00004123"/>
    </source>
</evidence>
<feature type="domain" description="SANT" evidence="9">
    <location>
        <begin position="25"/>
        <end position="80"/>
    </location>
</feature>
<evidence type="ECO:0000256" key="5">
    <source>
        <dbReference type="ARBA" id="ARBA00023163"/>
    </source>
</evidence>
<dbReference type="GO" id="GO:0003677">
    <property type="term" value="F:DNA binding"/>
    <property type="evidence" value="ECO:0007669"/>
    <property type="project" value="UniProtKB-KW"/>
</dbReference>
<proteinExistence type="predicted"/>
<dbReference type="PROSITE" id="PS51294">
    <property type="entry name" value="HTH_MYB"/>
    <property type="match status" value="1"/>
</dbReference>
<dbReference type="SUPFAM" id="SSF46689">
    <property type="entry name" value="Homeodomain-like"/>
    <property type="match status" value="2"/>
</dbReference>
<dbReference type="AlphaFoldDB" id="A0A2Z7DEY8"/>
<dbReference type="Pfam" id="PF00249">
    <property type="entry name" value="Myb_DNA-binding"/>
    <property type="match status" value="2"/>
</dbReference>
<evidence type="ECO:0000256" key="2">
    <source>
        <dbReference type="ARBA" id="ARBA00022473"/>
    </source>
</evidence>
<gene>
    <name evidence="11" type="ORF">F511_38864</name>
</gene>
<dbReference type="PROSITE" id="PS51293">
    <property type="entry name" value="SANT"/>
    <property type="match status" value="2"/>
</dbReference>
<feature type="region of interest" description="Disordered" evidence="7">
    <location>
        <begin position="184"/>
        <end position="219"/>
    </location>
</feature>
<dbReference type="PROSITE" id="PS50090">
    <property type="entry name" value="MYB_LIKE"/>
    <property type="match status" value="2"/>
</dbReference>
<dbReference type="FunFam" id="1.10.10.60:FF:000154">
    <property type="entry name" value="Transcription factor SRM1"/>
    <property type="match status" value="1"/>
</dbReference>
<sequence length="356" mass="40102">MNRETAILSPASYIKNSNWLFEENKVITRWTPEENKKFENALAIYDRDTPDRWDNVAAMIPGKTAHDVIKQYKELVEDVSDIEAGLIPVPGYSPDSFTLEWVSKQMYGPVGKKNATIRCSVHERKKGVPWTEEEHRQFLLGLKKYGKGDWRNISRNFVTTRTPTQVASHAQKYFIRQLSGGKDKRRSSIHDITTVNLQETNQSDSPGKESCGSSEKSNPGALMRFQGVPSFGHNMAPMNKLPGSGLEHHDSMYRRIRSAAAIFVQAVGSQYYRSAVGLVFMESAVELAMETSRVDSVVCIDDISSAVIIQQEATVISRKIQQMRRGARYGMSCDDISLDVITISRWLSADEAKRES</sequence>
<keyword evidence="3" id="KW-0805">Transcription regulation</keyword>
<dbReference type="PANTHER" id="PTHR44042:SF58">
    <property type="entry name" value="DUPLICATED HOMEODOMAIN-LIKE SUPERFAMILY PROTEIN"/>
    <property type="match status" value="1"/>
</dbReference>
<dbReference type="SMART" id="SM00717">
    <property type="entry name" value="SANT"/>
    <property type="match status" value="2"/>
</dbReference>
<dbReference type="Gene3D" id="1.10.10.60">
    <property type="entry name" value="Homeodomain-like"/>
    <property type="match status" value="2"/>
</dbReference>
<evidence type="ECO:0000259" key="10">
    <source>
        <dbReference type="PROSITE" id="PS51294"/>
    </source>
</evidence>
<evidence type="ECO:0000313" key="12">
    <source>
        <dbReference type="Proteomes" id="UP000250235"/>
    </source>
</evidence>
<evidence type="ECO:0000256" key="7">
    <source>
        <dbReference type="SAM" id="MobiDB-lite"/>
    </source>
</evidence>
<keyword evidence="6" id="KW-0539">Nucleus</keyword>
<feature type="domain" description="Myb-like" evidence="8">
    <location>
        <begin position="22"/>
        <end position="76"/>
    </location>
</feature>
<dbReference type="Proteomes" id="UP000250235">
    <property type="component" value="Unassembled WGS sequence"/>
</dbReference>
<dbReference type="InterPro" id="IPR006447">
    <property type="entry name" value="Myb_dom_plants"/>
</dbReference>
<dbReference type="GO" id="GO:0048262">
    <property type="term" value="P:determination of dorsal/ventral asymmetry"/>
    <property type="evidence" value="ECO:0007669"/>
    <property type="project" value="UniProtKB-ARBA"/>
</dbReference>
<evidence type="ECO:0000259" key="9">
    <source>
        <dbReference type="PROSITE" id="PS51293"/>
    </source>
</evidence>
<feature type="domain" description="HTH myb-type" evidence="10">
    <location>
        <begin position="122"/>
        <end position="178"/>
    </location>
</feature>
<keyword evidence="5" id="KW-0804">Transcription</keyword>
<organism evidence="11 12">
    <name type="scientific">Dorcoceras hygrometricum</name>
    <dbReference type="NCBI Taxonomy" id="472368"/>
    <lineage>
        <taxon>Eukaryota</taxon>
        <taxon>Viridiplantae</taxon>
        <taxon>Streptophyta</taxon>
        <taxon>Embryophyta</taxon>
        <taxon>Tracheophyta</taxon>
        <taxon>Spermatophyta</taxon>
        <taxon>Magnoliopsida</taxon>
        <taxon>eudicotyledons</taxon>
        <taxon>Gunneridae</taxon>
        <taxon>Pentapetalae</taxon>
        <taxon>asterids</taxon>
        <taxon>lamiids</taxon>
        <taxon>Lamiales</taxon>
        <taxon>Gesneriaceae</taxon>
        <taxon>Didymocarpoideae</taxon>
        <taxon>Trichosporeae</taxon>
        <taxon>Loxocarpinae</taxon>
        <taxon>Dorcoceras</taxon>
    </lineage>
</organism>
<evidence type="ECO:0000256" key="6">
    <source>
        <dbReference type="ARBA" id="ARBA00023242"/>
    </source>
</evidence>
<comment type="subcellular location">
    <subcellularLocation>
        <location evidence="1">Nucleus</location>
    </subcellularLocation>
</comment>
<dbReference type="InterPro" id="IPR017930">
    <property type="entry name" value="Myb_dom"/>
</dbReference>
<dbReference type="GO" id="GO:0005634">
    <property type="term" value="C:nucleus"/>
    <property type="evidence" value="ECO:0007669"/>
    <property type="project" value="UniProtKB-SubCell"/>
</dbReference>
<dbReference type="InterPro" id="IPR009057">
    <property type="entry name" value="Homeodomain-like_sf"/>
</dbReference>
<name>A0A2Z7DEY8_9LAMI</name>
<protein>
    <submittedName>
        <fullName evidence="11">Transcription factor DIVARICATA-like</fullName>
    </submittedName>
</protein>
<feature type="domain" description="Myb-like" evidence="8">
    <location>
        <begin position="122"/>
        <end position="174"/>
    </location>
</feature>
<dbReference type="NCBIfam" id="TIGR01557">
    <property type="entry name" value="myb_SHAQKYF"/>
    <property type="match status" value="1"/>
</dbReference>
<dbReference type="GO" id="GO:0009908">
    <property type="term" value="P:flower development"/>
    <property type="evidence" value="ECO:0007669"/>
    <property type="project" value="UniProtKB-ARBA"/>
</dbReference>
<reference evidence="11 12" key="1">
    <citation type="journal article" date="2015" name="Proc. Natl. Acad. Sci. U.S.A.">
        <title>The resurrection genome of Boea hygrometrica: A blueprint for survival of dehydration.</title>
        <authorList>
            <person name="Xiao L."/>
            <person name="Yang G."/>
            <person name="Zhang L."/>
            <person name="Yang X."/>
            <person name="Zhao S."/>
            <person name="Ji Z."/>
            <person name="Zhou Q."/>
            <person name="Hu M."/>
            <person name="Wang Y."/>
            <person name="Chen M."/>
            <person name="Xu Y."/>
            <person name="Jin H."/>
            <person name="Xiao X."/>
            <person name="Hu G."/>
            <person name="Bao F."/>
            <person name="Hu Y."/>
            <person name="Wan P."/>
            <person name="Li L."/>
            <person name="Deng X."/>
            <person name="Kuang T."/>
            <person name="Xiang C."/>
            <person name="Zhu J.K."/>
            <person name="Oliver M.J."/>
            <person name="He Y."/>
        </authorList>
    </citation>
    <scope>NUCLEOTIDE SEQUENCE [LARGE SCALE GENOMIC DNA]</scope>
    <source>
        <strain evidence="12">cv. XS01</strain>
    </source>
</reference>
<feature type="domain" description="SANT" evidence="9">
    <location>
        <begin position="130"/>
        <end position="178"/>
    </location>
</feature>
<evidence type="ECO:0000256" key="3">
    <source>
        <dbReference type="ARBA" id="ARBA00023015"/>
    </source>
</evidence>
<evidence type="ECO:0000313" key="11">
    <source>
        <dbReference type="EMBL" id="KZV58092.1"/>
    </source>
</evidence>
<dbReference type="PANTHER" id="PTHR44042">
    <property type="entry name" value="DUPLICATED HOMEODOMAIN-LIKE SUPERFAMILY PROTEIN-RELATED"/>
    <property type="match status" value="1"/>
</dbReference>
<keyword evidence="12" id="KW-1185">Reference proteome</keyword>
<evidence type="ECO:0000259" key="8">
    <source>
        <dbReference type="PROSITE" id="PS50090"/>
    </source>
</evidence>
<feature type="compositionally biased region" description="Polar residues" evidence="7">
    <location>
        <begin position="190"/>
        <end position="217"/>
    </location>
</feature>
<dbReference type="FunFam" id="1.10.10.60:FF:000009">
    <property type="entry name" value="transcription factor MYB1R1"/>
    <property type="match status" value="1"/>
</dbReference>
<accession>A0A2Z7DEY8</accession>
<dbReference type="InterPro" id="IPR001005">
    <property type="entry name" value="SANT/Myb"/>
</dbReference>
<dbReference type="EMBL" id="KQ986866">
    <property type="protein sequence ID" value="KZV58092.1"/>
    <property type="molecule type" value="Genomic_DNA"/>
</dbReference>
<dbReference type="OrthoDB" id="118550at2759"/>
<evidence type="ECO:0000256" key="4">
    <source>
        <dbReference type="ARBA" id="ARBA00023125"/>
    </source>
</evidence>